<evidence type="ECO:0000256" key="3">
    <source>
        <dbReference type="ARBA" id="ARBA00022821"/>
    </source>
</evidence>
<dbReference type="EMBL" id="CM001222">
    <property type="protein sequence ID" value="KEH26324.1"/>
    <property type="molecule type" value="Genomic_DNA"/>
</dbReference>
<reference evidence="5 7" key="1">
    <citation type="journal article" date="2011" name="Nature">
        <title>The Medicago genome provides insight into the evolution of rhizobial symbioses.</title>
        <authorList>
            <person name="Young N.D."/>
            <person name="Debelle F."/>
            <person name="Oldroyd G.E."/>
            <person name="Geurts R."/>
            <person name="Cannon S.B."/>
            <person name="Udvardi M.K."/>
            <person name="Benedito V.A."/>
            <person name="Mayer K.F."/>
            <person name="Gouzy J."/>
            <person name="Schoof H."/>
            <person name="Van de Peer Y."/>
            <person name="Proost S."/>
            <person name="Cook D.R."/>
            <person name="Meyers B.C."/>
            <person name="Spannagl M."/>
            <person name="Cheung F."/>
            <person name="De Mita S."/>
            <person name="Krishnakumar V."/>
            <person name="Gundlach H."/>
            <person name="Zhou S."/>
            <person name="Mudge J."/>
            <person name="Bharti A.K."/>
            <person name="Murray J.D."/>
            <person name="Naoumkina M.A."/>
            <person name="Rosen B."/>
            <person name="Silverstein K.A."/>
            <person name="Tang H."/>
            <person name="Rombauts S."/>
            <person name="Zhao P.X."/>
            <person name="Zhou P."/>
            <person name="Barbe V."/>
            <person name="Bardou P."/>
            <person name="Bechner M."/>
            <person name="Bellec A."/>
            <person name="Berger A."/>
            <person name="Berges H."/>
            <person name="Bidwell S."/>
            <person name="Bisseling T."/>
            <person name="Choisne N."/>
            <person name="Couloux A."/>
            <person name="Denny R."/>
            <person name="Deshpande S."/>
            <person name="Dai X."/>
            <person name="Doyle J.J."/>
            <person name="Dudez A.M."/>
            <person name="Farmer A.D."/>
            <person name="Fouteau S."/>
            <person name="Franken C."/>
            <person name="Gibelin C."/>
            <person name="Gish J."/>
            <person name="Goldstein S."/>
            <person name="Gonzalez A.J."/>
            <person name="Green P.J."/>
            <person name="Hallab A."/>
            <person name="Hartog M."/>
            <person name="Hua A."/>
            <person name="Humphray S.J."/>
            <person name="Jeong D.H."/>
            <person name="Jing Y."/>
            <person name="Jocker A."/>
            <person name="Kenton S.M."/>
            <person name="Kim D.J."/>
            <person name="Klee K."/>
            <person name="Lai H."/>
            <person name="Lang C."/>
            <person name="Lin S."/>
            <person name="Macmil S.L."/>
            <person name="Magdelenat G."/>
            <person name="Matthews L."/>
            <person name="McCorrison J."/>
            <person name="Monaghan E.L."/>
            <person name="Mun J.H."/>
            <person name="Najar F.Z."/>
            <person name="Nicholson C."/>
            <person name="Noirot C."/>
            <person name="O'Bleness M."/>
            <person name="Paule C.R."/>
            <person name="Poulain J."/>
            <person name="Prion F."/>
            <person name="Qin B."/>
            <person name="Qu C."/>
            <person name="Retzel E.F."/>
            <person name="Riddle C."/>
            <person name="Sallet E."/>
            <person name="Samain S."/>
            <person name="Samson N."/>
            <person name="Sanders I."/>
            <person name="Saurat O."/>
            <person name="Scarpelli C."/>
            <person name="Schiex T."/>
            <person name="Segurens B."/>
            <person name="Severin A.J."/>
            <person name="Sherrier D.J."/>
            <person name="Shi R."/>
            <person name="Sims S."/>
            <person name="Singer S.R."/>
            <person name="Sinharoy S."/>
            <person name="Sterck L."/>
            <person name="Viollet A."/>
            <person name="Wang B.B."/>
            <person name="Wang K."/>
            <person name="Wang M."/>
            <person name="Wang X."/>
            <person name="Warfsmann J."/>
            <person name="Weissenbach J."/>
            <person name="White D.D."/>
            <person name="White J.D."/>
            <person name="Wiley G.B."/>
            <person name="Wincker P."/>
            <person name="Xing Y."/>
            <person name="Yang L."/>
            <person name="Yao Z."/>
            <person name="Ying F."/>
            <person name="Zhai J."/>
            <person name="Zhou L."/>
            <person name="Zuber A."/>
            <person name="Denarie J."/>
            <person name="Dixon R.A."/>
            <person name="May G.D."/>
            <person name="Schwartz D.C."/>
            <person name="Rogers J."/>
            <person name="Quetier F."/>
            <person name="Town C.D."/>
            <person name="Roe B.A."/>
        </authorList>
    </citation>
    <scope>NUCLEOTIDE SEQUENCE [LARGE SCALE GENOMIC DNA]</scope>
    <source>
        <strain evidence="5">A17</strain>
        <strain evidence="6 7">cv. Jemalong A17</strain>
    </source>
</reference>
<dbReference type="InterPro" id="IPR038005">
    <property type="entry name" value="RX-like_CC"/>
</dbReference>
<keyword evidence="3" id="KW-0611">Plant defense</keyword>
<proteinExistence type="predicted"/>
<evidence type="ECO:0000313" key="5">
    <source>
        <dbReference type="EMBL" id="KEH26324.1"/>
    </source>
</evidence>
<gene>
    <name evidence="6" type="primary">25497094</name>
    <name evidence="5" type="ordered locus">MTR_6g452880</name>
</gene>
<evidence type="ECO:0000313" key="6">
    <source>
        <dbReference type="EnsemblPlants" id="KEH26324"/>
    </source>
</evidence>
<keyword evidence="2" id="KW-0547">Nucleotide-binding</keyword>
<feature type="non-terminal residue" evidence="5">
    <location>
        <position position="125"/>
    </location>
</feature>
<dbReference type="EnsemblPlants" id="KEH26324">
    <property type="protein sequence ID" value="KEH26324"/>
    <property type="gene ID" value="MTR_6g452880"/>
</dbReference>
<accession>A0A072U947</accession>
<dbReference type="STRING" id="3880.A0A072U947"/>
<name>A0A072U947_MEDTR</name>
<dbReference type="PANTHER" id="PTHR19338">
    <property type="entry name" value="TRANSLOCASE OF INNER MITOCHONDRIAL MEMBRANE 13 HOMOLOG"/>
    <property type="match status" value="1"/>
</dbReference>
<evidence type="ECO:0000313" key="7">
    <source>
        <dbReference type="Proteomes" id="UP000002051"/>
    </source>
</evidence>
<dbReference type="InterPro" id="IPR041118">
    <property type="entry name" value="Rx_N"/>
</dbReference>
<organism evidence="5 7">
    <name type="scientific">Medicago truncatula</name>
    <name type="common">Barrel medic</name>
    <name type="synonym">Medicago tribuloides</name>
    <dbReference type="NCBI Taxonomy" id="3880"/>
    <lineage>
        <taxon>Eukaryota</taxon>
        <taxon>Viridiplantae</taxon>
        <taxon>Streptophyta</taxon>
        <taxon>Embryophyta</taxon>
        <taxon>Tracheophyta</taxon>
        <taxon>Spermatophyta</taxon>
        <taxon>Magnoliopsida</taxon>
        <taxon>eudicotyledons</taxon>
        <taxon>Gunneridae</taxon>
        <taxon>Pentapetalae</taxon>
        <taxon>rosids</taxon>
        <taxon>fabids</taxon>
        <taxon>Fabales</taxon>
        <taxon>Fabaceae</taxon>
        <taxon>Papilionoideae</taxon>
        <taxon>50 kb inversion clade</taxon>
        <taxon>NPAAA clade</taxon>
        <taxon>Hologalegina</taxon>
        <taxon>IRL clade</taxon>
        <taxon>Trifolieae</taxon>
        <taxon>Medicago</taxon>
    </lineage>
</organism>
<keyword evidence="7" id="KW-1185">Reference proteome</keyword>
<sequence>MTDVLLGTVIQILGSFVREELSTFLGVGELTQKLCGNLTAIRAVLQDAEEKQITSRVVKDWLQKLTDVAYVLDDILDDCTIKSKAHGDNKWITRFHPKMILARRDIGKRMKEVAKKIDVIAEERI</sequence>
<evidence type="ECO:0000259" key="4">
    <source>
        <dbReference type="Pfam" id="PF18052"/>
    </source>
</evidence>
<dbReference type="PANTHER" id="PTHR19338:SF60">
    <property type="entry name" value="NB-ARC DOMAIN-CONTAINING PROTEIN"/>
    <property type="match status" value="1"/>
</dbReference>
<dbReference type="Gene3D" id="1.20.5.4130">
    <property type="match status" value="1"/>
</dbReference>
<evidence type="ECO:0000256" key="2">
    <source>
        <dbReference type="ARBA" id="ARBA00022741"/>
    </source>
</evidence>
<reference evidence="6" key="3">
    <citation type="submission" date="2015-04" db="UniProtKB">
        <authorList>
            <consortium name="EnsemblPlants"/>
        </authorList>
    </citation>
    <scope>IDENTIFICATION</scope>
    <source>
        <strain evidence="6">cv. Jemalong A17</strain>
    </source>
</reference>
<reference evidence="5 7" key="2">
    <citation type="journal article" date="2014" name="BMC Genomics">
        <title>An improved genome release (version Mt4.0) for the model legume Medicago truncatula.</title>
        <authorList>
            <person name="Tang H."/>
            <person name="Krishnakumar V."/>
            <person name="Bidwell S."/>
            <person name="Rosen B."/>
            <person name="Chan A."/>
            <person name="Zhou S."/>
            <person name="Gentzbittel L."/>
            <person name="Childs K.L."/>
            <person name="Yandell M."/>
            <person name="Gundlach H."/>
            <person name="Mayer K.F."/>
            <person name="Schwartz D.C."/>
            <person name="Town C.D."/>
        </authorList>
    </citation>
    <scope>GENOME REANNOTATION</scope>
    <source>
        <strain evidence="5">A17</strain>
        <strain evidence="6 7">cv. Jemalong A17</strain>
    </source>
</reference>
<keyword evidence="1" id="KW-0677">Repeat</keyword>
<dbReference type="GO" id="GO:0000166">
    <property type="term" value="F:nucleotide binding"/>
    <property type="evidence" value="ECO:0007669"/>
    <property type="project" value="UniProtKB-KW"/>
</dbReference>
<feature type="domain" description="Disease resistance N-terminal" evidence="4">
    <location>
        <begin position="6"/>
        <end position="88"/>
    </location>
</feature>
<evidence type="ECO:0000256" key="1">
    <source>
        <dbReference type="ARBA" id="ARBA00022737"/>
    </source>
</evidence>
<dbReference type="HOGENOM" id="CLU_000837_20_2_1"/>
<protein>
    <submittedName>
        <fullName evidence="5">Blight resistance protein, putative</fullName>
    </submittedName>
</protein>
<dbReference type="AlphaFoldDB" id="A0A072U947"/>
<dbReference type="Pfam" id="PF18052">
    <property type="entry name" value="Rx_N"/>
    <property type="match status" value="1"/>
</dbReference>
<dbReference type="Proteomes" id="UP000002051">
    <property type="component" value="Chromosome 6"/>
</dbReference>
<dbReference type="CDD" id="cd14798">
    <property type="entry name" value="RX-CC_like"/>
    <property type="match status" value="1"/>
</dbReference>
<dbReference type="GO" id="GO:0006952">
    <property type="term" value="P:defense response"/>
    <property type="evidence" value="ECO:0007669"/>
    <property type="project" value="UniProtKB-KW"/>
</dbReference>